<comment type="caution">
    <text evidence="1">The sequence shown here is derived from an EMBL/GenBank/DDBJ whole genome shotgun (WGS) entry which is preliminary data.</text>
</comment>
<evidence type="ECO:0000313" key="2">
    <source>
        <dbReference type="Proteomes" id="UP000003614"/>
    </source>
</evidence>
<accession>A0A6C8EWI4</accession>
<dbReference type="AlphaFoldDB" id="A0A6C8EWI4"/>
<sequence length="46" mass="4851">MGGVQHFAFVERVVSGSGFCYARFAFFRTGDNKVPRLGIGAGGAVL</sequence>
<reference evidence="1 2" key="1">
    <citation type="journal article" date="2011" name="J. Bacteriol.">
        <title>Comparative genomics of 28 Salmonella enterica isolates: evidence for CRISPR-mediated adaptive sublineage evolution.</title>
        <authorList>
            <person name="Fricke W.F."/>
            <person name="Mammel M.K."/>
            <person name="McDermott P.F."/>
            <person name="Tartera C."/>
            <person name="White D.G."/>
            <person name="Leclerc J.E."/>
            <person name="Ravel J."/>
            <person name="Cebula T.A."/>
        </authorList>
    </citation>
    <scope>NUCLEOTIDE SEQUENCE [LARGE SCALE GENOMIC DNA]</scope>
    <source>
        <strain evidence="1 2">SL491</strain>
    </source>
</reference>
<protein>
    <submittedName>
        <fullName evidence="1">Uncharacterized protein</fullName>
    </submittedName>
</protein>
<name>A0A6C8EWI4_SALV4</name>
<proteinExistence type="predicted"/>
<evidence type="ECO:0000313" key="1">
    <source>
        <dbReference type="EMBL" id="EDZ01846.1"/>
    </source>
</evidence>
<dbReference type="EMBL" id="ABFH02000002">
    <property type="protein sequence ID" value="EDZ01846.1"/>
    <property type="molecule type" value="Genomic_DNA"/>
</dbReference>
<gene>
    <name evidence="1" type="ORF">SeV_A1984</name>
</gene>
<dbReference type="Proteomes" id="UP000003614">
    <property type="component" value="Unassembled WGS sequence"/>
</dbReference>
<organism evidence="1 2">
    <name type="scientific">Salmonella virchow (strain SL491)</name>
    <dbReference type="NCBI Taxonomy" id="465517"/>
    <lineage>
        <taxon>Bacteria</taxon>
        <taxon>Pseudomonadati</taxon>
        <taxon>Pseudomonadota</taxon>
        <taxon>Gammaproteobacteria</taxon>
        <taxon>Enterobacterales</taxon>
        <taxon>Enterobacteriaceae</taxon>
        <taxon>Salmonella</taxon>
    </lineage>
</organism>